<reference evidence="2" key="1">
    <citation type="submission" date="2013-07" db="EMBL/GenBank/DDBJ databases">
        <title>The Genome Sequence of Cryptococcus dejecticola CBS10117.</title>
        <authorList>
            <consortium name="The Broad Institute Genome Sequencing Platform"/>
            <person name="Cuomo C."/>
            <person name="Litvintseva A."/>
            <person name="Chen Y."/>
            <person name="Heitman J."/>
            <person name="Sun S."/>
            <person name="Springer D."/>
            <person name="Dromer F."/>
            <person name="Young S.K."/>
            <person name="Zeng Q."/>
            <person name="Gargeya S."/>
            <person name="Fitzgerald M."/>
            <person name="Abouelleil A."/>
            <person name="Alvarado L."/>
            <person name="Berlin A.M."/>
            <person name="Chapman S.B."/>
            <person name="Dewar J."/>
            <person name="Goldberg J."/>
            <person name="Griggs A."/>
            <person name="Gujja S."/>
            <person name="Hansen M."/>
            <person name="Howarth C."/>
            <person name="Imamovic A."/>
            <person name="Larimer J."/>
            <person name="McCowan C."/>
            <person name="Murphy C."/>
            <person name="Pearson M."/>
            <person name="Priest M."/>
            <person name="Roberts A."/>
            <person name="Saif S."/>
            <person name="Shea T."/>
            <person name="Sykes S."/>
            <person name="Wortman J."/>
            <person name="Nusbaum C."/>
            <person name="Birren B."/>
        </authorList>
    </citation>
    <scope>NUCLEOTIDE SEQUENCE [LARGE SCALE GENOMIC DNA]</scope>
    <source>
        <strain evidence="2">CBS 10117</strain>
    </source>
</reference>
<organism evidence="2">
    <name type="scientific">Kwoniella dejecticola CBS 10117</name>
    <dbReference type="NCBI Taxonomy" id="1296121"/>
    <lineage>
        <taxon>Eukaryota</taxon>
        <taxon>Fungi</taxon>
        <taxon>Dikarya</taxon>
        <taxon>Basidiomycota</taxon>
        <taxon>Agaricomycotina</taxon>
        <taxon>Tremellomycetes</taxon>
        <taxon>Tremellales</taxon>
        <taxon>Cryptococcaceae</taxon>
        <taxon>Kwoniella</taxon>
    </lineage>
</organism>
<sequence length="207" mass="24139">MSGSYDMGDNNMTMTQLCSCFDTERYQGLLGFLRETFDLFVFCMTKIFDYLTVILEPKTTLQLFIACVVCFIIIGYPTASCVRKIKPDLARKIDTTCDQLCLVPMLFFLGSIPISIYMALFTNARLIDSLKIPNYPLIMWMMAFLATVMLKHFDPLDRPKEIIYMVDGVCIKYADSDGFWSYLIEINKREAMRSEKIFHEEWDRYIN</sequence>
<gene>
    <name evidence="2" type="ORF">I303_05043</name>
    <name evidence="3" type="ORF">I303_105514</name>
</gene>
<keyword evidence="1" id="KW-0472">Membrane</keyword>
<reference evidence="3" key="3">
    <citation type="submission" date="2024-02" db="EMBL/GenBank/DDBJ databases">
        <title>Comparative genomics of Cryptococcus and Kwoniella reveals pathogenesis evolution and contrasting modes of karyotype evolution via chromosome fusion or intercentromeric recombination.</title>
        <authorList>
            <person name="Coelho M.A."/>
            <person name="David-Palma M."/>
            <person name="Shea T."/>
            <person name="Bowers K."/>
            <person name="McGinley-Smith S."/>
            <person name="Mohammad A.W."/>
            <person name="Gnirke A."/>
            <person name="Yurkov A.M."/>
            <person name="Nowrousian M."/>
            <person name="Sun S."/>
            <person name="Cuomo C.A."/>
            <person name="Heitman J."/>
        </authorList>
    </citation>
    <scope>NUCLEOTIDE SEQUENCE</scope>
    <source>
        <strain evidence="3">CBS 10117</strain>
    </source>
</reference>
<evidence type="ECO:0000313" key="2">
    <source>
        <dbReference type="EMBL" id="OBR84186.1"/>
    </source>
</evidence>
<keyword evidence="1" id="KW-0812">Transmembrane</keyword>
<name>A0A1A6A2A4_9TREE</name>
<feature type="transmembrane region" description="Helical" evidence="1">
    <location>
        <begin position="61"/>
        <end position="79"/>
    </location>
</feature>
<dbReference type="Proteomes" id="UP000078595">
    <property type="component" value="Chromosome 6"/>
</dbReference>
<evidence type="ECO:0000313" key="3">
    <source>
        <dbReference type="EMBL" id="WWC62916.1"/>
    </source>
</evidence>
<dbReference type="GeneID" id="28968742"/>
<feature type="transmembrane region" description="Helical" evidence="1">
    <location>
        <begin position="132"/>
        <end position="150"/>
    </location>
</feature>
<protein>
    <submittedName>
        <fullName evidence="2">Uncharacterized protein</fullName>
    </submittedName>
</protein>
<keyword evidence="1" id="KW-1133">Transmembrane helix</keyword>
<dbReference type="AlphaFoldDB" id="A0A1A6A2A4"/>
<reference evidence="3" key="2">
    <citation type="submission" date="2013-07" db="EMBL/GenBank/DDBJ databases">
        <authorList>
            <consortium name="The Broad Institute Genome Sequencing Platform"/>
            <person name="Cuomo C."/>
            <person name="Litvintseva A."/>
            <person name="Chen Y."/>
            <person name="Heitman J."/>
            <person name="Sun S."/>
            <person name="Springer D."/>
            <person name="Dromer F."/>
            <person name="Young S.K."/>
            <person name="Zeng Q."/>
            <person name="Gargeya S."/>
            <person name="Fitzgerald M."/>
            <person name="Abouelleil A."/>
            <person name="Alvarado L."/>
            <person name="Berlin A.M."/>
            <person name="Chapman S.B."/>
            <person name="Dewar J."/>
            <person name="Goldberg J."/>
            <person name="Griggs A."/>
            <person name="Gujja S."/>
            <person name="Hansen M."/>
            <person name="Howarth C."/>
            <person name="Imamovic A."/>
            <person name="Larimer J."/>
            <person name="McCowan C."/>
            <person name="Murphy C."/>
            <person name="Pearson M."/>
            <person name="Priest M."/>
            <person name="Roberts A."/>
            <person name="Saif S."/>
            <person name="Shea T."/>
            <person name="Sykes S."/>
            <person name="Wortman J."/>
            <person name="Nusbaum C."/>
            <person name="Birren B."/>
        </authorList>
    </citation>
    <scope>NUCLEOTIDE SEQUENCE</scope>
    <source>
        <strain evidence="3">CBS 10117</strain>
    </source>
</reference>
<feature type="transmembrane region" description="Helical" evidence="1">
    <location>
        <begin position="100"/>
        <end position="120"/>
    </location>
</feature>
<dbReference type="VEuPathDB" id="FungiDB:I303_05043"/>
<accession>A0A1A6A2A4</accession>
<proteinExistence type="predicted"/>
<evidence type="ECO:0000256" key="1">
    <source>
        <dbReference type="SAM" id="Phobius"/>
    </source>
</evidence>
<keyword evidence="4" id="KW-1185">Reference proteome</keyword>
<evidence type="ECO:0000313" key="4">
    <source>
        <dbReference type="Proteomes" id="UP000078595"/>
    </source>
</evidence>
<dbReference type="KEGG" id="kdj:28968742"/>
<dbReference type="EMBL" id="KI894032">
    <property type="protein sequence ID" value="OBR84186.1"/>
    <property type="molecule type" value="Genomic_DNA"/>
</dbReference>
<dbReference type="EMBL" id="CP144535">
    <property type="protein sequence ID" value="WWC62916.1"/>
    <property type="molecule type" value="Genomic_DNA"/>
</dbReference>
<dbReference type="RefSeq" id="XP_018262028.1">
    <property type="nucleotide sequence ID" value="XM_018408337.1"/>
</dbReference>